<dbReference type="InterPro" id="IPR036291">
    <property type="entry name" value="NAD(P)-bd_dom_sf"/>
</dbReference>
<feature type="binding site" evidence="9">
    <location>
        <begin position="155"/>
        <end position="159"/>
    </location>
    <ligand>
        <name>NADP(+)</name>
        <dbReference type="ChEBI" id="CHEBI:58349"/>
    </ligand>
</feature>
<dbReference type="NCBIfam" id="TIGR01830">
    <property type="entry name" value="3oxo_ACP_reduc"/>
    <property type="match status" value="1"/>
</dbReference>
<dbReference type="PRINTS" id="PR00081">
    <property type="entry name" value="GDHRDH"/>
</dbReference>
<gene>
    <name evidence="12" type="primary">fabG</name>
    <name evidence="12" type="ORF">DV520_08490</name>
</gene>
<dbReference type="OrthoDB" id="9803333at2"/>
<feature type="binding site" evidence="9">
    <location>
        <position position="188"/>
    </location>
    <ligand>
        <name>NADP(+)</name>
        <dbReference type="ChEBI" id="CHEBI:58349"/>
    </ligand>
</feature>
<comment type="subunit">
    <text evidence="10">Homotetramer.</text>
</comment>
<comment type="pathway">
    <text evidence="1 10">Lipid metabolism; fatty acid biosynthesis.</text>
</comment>
<evidence type="ECO:0000313" key="12">
    <source>
        <dbReference type="EMBL" id="RFT06240.1"/>
    </source>
</evidence>
<keyword evidence="5 10" id="KW-0560">Oxidoreductase</keyword>
<feature type="active site" description="Proton acceptor" evidence="8">
    <location>
        <position position="155"/>
    </location>
</feature>
<dbReference type="SMART" id="SM00822">
    <property type="entry name" value="PKS_KR"/>
    <property type="match status" value="1"/>
</dbReference>
<dbReference type="SUPFAM" id="SSF51735">
    <property type="entry name" value="NAD(P)-binding Rossmann-fold domains"/>
    <property type="match status" value="1"/>
</dbReference>
<dbReference type="EC" id="1.1.1.100" evidence="3 10"/>
<evidence type="ECO:0000256" key="6">
    <source>
        <dbReference type="ARBA" id="ARBA00023221"/>
    </source>
</evidence>
<dbReference type="NCBIfam" id="NF005559">
    <property type="entry name" value="PRK07231.1"/>
    <property type="match status" value="1"/>
</dbReference>
<dbReference type="FunFam" id="3.40.50.720:FF:000115">
    <property type="entry name" value="3-oxoacyl-[acyl-carrier-protein] reductase FabG"/>
    <property type="match status" value="1"/>
</dbReference>
<name>A0A3E2B2I4_9FIRM</name>
<evidence type="ECO:0000256" key="7">
    <source>
        <dbReference type="ARBA" id="ARBA00048508"/>
    </source>
</evidence>
<dbReference type="GO" id="GO:0006633">
    <property type="term" value="P:fatty acid biosynthetic process"/>
    <property type="evidence" value="ECO:0007669"/>
    <property type="project" value="UniProtKB-UniPathway"/>
</dbReference>
<comment type="function">
    <text evidence="10">Catalyzes the NADPH-dependent reduction of beta-ketoacyl-ACP substrates to beta-hydroxyacyl-ACP products, the first reductive step in the elongation cycle of fatty acid biosynthesis.</text>
</comment>
<evidence type="ECO:0000256" key="10">
    <source>
        <dbReference type="RuleBase" id="RU366074"/>
    </source>
</evidence>
<comment type="caution">
    <text evidence="12">The sequence shown here is derived from an EMBL/GenBank/DDBJ whole genome shotgun (WGS) entry which is preliminary data.</text>
</comment>
<dbReference type="PRINTS" id="PR00080">
    <property type="entry name" value="SDRFAMILY"/>
</dbReference>
<dbReference type="InterPro" id="IPR011284">
    <property type="entry name" value="3oxo_ACP_reduc"/>
</dbReference>
<dbReference type="InterPro" id="IPR020904">
    <property type="entry name" value="Sc_DH/Rdtase_CS"/>
</dbReference>
<dbReference type="AlphaFoldDB" id="A0A3E2B2I4"/>
<feature type="binding site" evidence="9">
    <location>
        <begin position="11"/>
        <end position="14"/>
    </location>
    <ligand>
        <name>NADP(+)</name>
        <dbReference type="ChEBI" id="CHEBI:58349"/>
    </ligand>
</feature>
<evidence type="ECO:0000256" key="3">
    <source>
        <dbReference type="ARBA" id="ARBA00012948"/>
    </source>
</evidence>
<dbReference type="PANTHER" id="PTHR42879">
    <property type="entry name" value="3-OXOACYL-(ACYL-CARRIER-PROTEIN) REDUCTASE"/>
    <property type="match status" value="1"/>
</dbReference>
<keyword evidence="6" id="KW-0753">Steroid metabolism</keyword>
<dbReference type="GO" id="GO:0008202">
    <property type="term" value="P:steroid metabolic process"/>
    <property type="evidence" value="ECO:0007669"/>
    <property type="project" value="UniProtKB-KW"/>
</dbReference>
<dbReference type="GeneID" id="97995768"/>
<dbReference type="Proteomes" id="UP000260649">
    <property type="component" value="Unassembled WGS sequence"/>
</dbReference>
<feature type="binding site" evidence="9">
    <location>
        <position position="90"/>
    </location>
    <ligand>
        <name>NADP(+)</name>
        <dbReference type="ChEBI" id="CHEBI:58349"/>
    </ligand>
</feature>
<dbReference type="RefSeq" id="WP_117142443.1">
    <property type="nucleotide sequence ID" value="NZ_CAKXKJ010000007.1"/>
</dbReference>
<dbReference type="GO" id="GO:0004316">
    <property type="term" value="F:3-oxoacyl-[acyl-carrier-protein] reductase (NADPH) activity"/>
    <property type="evidence" value="ECO:0007669"/>
    <property type="project" value="UniProtKB-UniRule"/>
</dbReference>
<dbReference type="PANTHER" id="PTHR42879:SF2">
    <property type="entry name" value="3-OXOACYL-[ACYL-CARRIER-PROTEIN] REDUCTASE FABG"/>
    <property type="match status" value="1"/>
</dbReference>
<evidence type="ECO:0000313" key="13">
    <source>
        <dbReference type="Proteomes" id="UP000260649"/>
    </source>
</evidence>
<dbReference type="NCBIfam" id="NF009466">
    <property type="entry name" value="PRK12826.1-2"/>
    <property type="match status" value="1"/>
</dbReference>
<accession>A0A3E2B2I4</accession>
<comment type="catalytic activity">
    <reaction evidence="7 10">
        <text>a (3R)-hydroxyacyl-[ACP] + NADP(+) = a 3-oxoacyl-[ACP] + NADPH + H(+)</text>
        <dbReference type="Rhea" id="RHEA:17397"/>
        <dbReference type="Rhea" id="RHEA-COMP:9916"/>
        <dbReference type="Rhea" id="RHEA-COMP:9945"/>
        <dbReference type="ChEBI" id="CHEBI:15378"/>
        <dbReference type="ChEBI" id="CHEBI:57783"/>
        <dbReference type="ChEBI" id="CHEBI:58349"/>
        <dbReference type="ChEBI" id="CHEBI:78776"/>
        <dbReference type="ChEBI" id="CHEBI:78827"/>
        <dbReference type="EC" id="1.1.1.100"/>
    </reaction>
</comment>
<evidence type="ECO:0000256" key="4">
    <source>
        <dbReference type="ARBA" id="ARBA00022857"/>
    </source>
</evidence>
<dbReference type="EMBL" id="QQRQ01000014">
    <property type="protein sequence ID" value="RFT06240.1"/>
    <property type="molecule type" value="Genomic_DNA"/>
</dbReference>
<reference evidence="12 13" key="1">
    <citation type="submission" date="2018-07" db="EMBL/GenBank/DDBJ databases">
        <title>GABA Modulating Bacteria of the Human Gut Microbiota.</title>
        <authorList>
            <person name="Strandwitz P."/>
            <person name="Kim K.H."/>
            <person name="Terekhova D."/>
            <person name="Liu J.K."/>
            <person name="Sharma A."/>
            <person name="Levering J."/>
            <person name="Mcdonald D."/>
            <person name="Dietrich D."/>
            <person name="Ramadhar T.R."/>
            <person name="Lekbua A."/>
            <person name="Mroue N."/>
            <person name="Liston C."/>
            <person name="Stewart E.J."/>
            <person name="Dubin M.J."/>
            <person name="Zengler K."/>
            <person name="Knight R."/>
            <person name="Gilbert J.A."/>
            <person name="Clardy J."/>
            <person name="Lewis K."/>
        </authorList>
    </citation>
    <scope>NUCLEOTIDE SEQUENCE [LARGE SCALE GENOMIC DNA]</scope>
    <source>
        <strain evidence="12 13">KLE1738</strain>
    </source>
</reference>
<evidence type="ECO:0000256" key="1">
    <source>
        <dbReference type="ARBA" id="ARBA00005194"/>
    </source>
</evidence>
<organism evidence="12 13">
    <name type="scientific">Evtepia gabavorous</name>
    <dbReference type="NCBI Taxonomy" id="2211183"/>
    <lineage>
        <taxon>Bacteria</taxon>
        <taxon>Bacillati</taxon>
        <taxon>Bacillota</taxon>
        <taxon>Clostridia</taxon>
        <taxon>Eubacteriales</taxon>
        <taxon>Evtepia</taxon>
    </lineage>
</organism>
<keyword evidence="4 9" id="KW-0521">NADP</keyword>
<keyword evidence="10" id="KW-0443">Lipid metabolism</keyword>
<keyword evidence="10" id="KW-0275">Fatty acid biosynthesis</keyword>
<dbReference type="InterPro" id="IPR057326">
    <property type="entry name" value="KR_dom"/>
</dbReference>
<comment type="similarity">
    <text evidence="2 10">Belongs to the short-chain dehydrogenases/reductases (SDR) family.</text>
</comment>
<dbReference type="GO" id="GO:0051287">
    <property type="term" value="F:NAD binding"/>
    <property type="evidence" value="ECO:0007669"/>
    <property type="project" value="UniProtKB-UniRule"/>
</dbReference>
<dbReference type="InterPro" id="IPR002347">
    <property type="entry name" value="SDR_fam"/>
</dbReference>
<keyword evidence="13" id="KW-1185">Reference proteome</keyword>
<proteinExistence type="inferred from homology"/>
<keyword evidence="10" id="KW-0444">Lipid biosynthesis</keyword>
<evidence type="ECO:0000259" key="11">
    <source>
        <dbReference type="SMART" id="SM00822"/>
    </source>
</evidence>
<dbReference type="CDD" id="cd05333">
    <property type="entry name" value="BKR_SDR_c"/>
    <property type="match status" value="1"/>
</dbReference>
<feature type="domain" description="Ketoreductase" evidence="11">
    <location>
        <begin position="5"/>
        <end position="186"/>
    </location>
</feature>
<dbReference type="UniPathway" id="UPA00094"/>
<evidence type="ECO:0000256" key="9">
    <source>
        <dbReference type="PIRSR" id="PIRSR611284-2"/>
    </source>
</evidence>
<protein>
    <recommendedName>
        <fullName evidence="3 10">3-oxoacyl-[acyl-carrier-protein] reductase</fullName>
        <ecNumber evidence="3 10">1.1.1.100</ecNumber>
    </recommendedName>
</protein>
<dbReference type="Pfam" id="PF13561">
    <property type="entry name" value="adh_short_C2"/>
    <property type="match status" value="1"/>
</dbReference>
<evidence type="ECO:0000256" key="8">
    <source>
        <dbReference type="PIRSR" id="PIRSR611284-1"/>
    </source>
</evidence>
<dbReference type="Gene3D" id="3.40.50.720">
    <property type="entry name" value="NAD(P)-binding Rossmann-like Domain"/>
    <property type="match status" value="1"/>
</dbReference>
<dbReference type="InterPro" id="IPR050259">
    <property type="entry name" value="SDR"/>
</dbReference>
<evidence type="ECO:0000256" key="2">
    <source>
        <dbReference type="ARBA" id="ARBA00006484"/>
    </source>
</evidence>
<keyword evidence="10" id="KW-0276">Fatty acid metabolism</keyword>
<dbReference type="PROSITE" id="PS00061">
    <property type="entry name" value="ADH_SHORT"/>
    <property type="match status" value="1"/>
</dbReference>
<evidence type="ECO:0000256" key="5">
    <source>
        <dbReference type="ARBA" id="ARBA00023002"/>
    </source>
</evidence>
<sequence>MLTGKTAVVTGGSRGIGAAIVRKLASQGANVAVVYAGSQALAEELCAQCAAEFSGKAVAYRCDVADFTAVKDLMAQIKKEFGTVDILVNNAGVTQDGLLAMMKEESFDRVLDVDLKGAFNCIRHCAGMFLRQKHGAIVNVSSVSGMIGNPGQANYSAAKAGLIGLTKAVAKELAPKGITCNAVAPGFIETDMTRDLSGQDNGLLAAIPLGRMGQPQEVAEAVAFLATAPYITGEVLRVDGGIAM</sequence>